<dbReference type="InterPro" id="IPR004250">
    <property type="entry name" value="Somatostatin"/>
</dbReference>
<dbReference type="PIRSF" id="PIRSF001814">
    <property type="entry name" value="Somatostatin"/>
    <property type="match status" value="1"/>
</dbReference>
<feature type="domain" description="Somatostatin/Cortistatin C-terminal" evidence="11">
    <location>
        <begin position="93"/>
        <end position="110"/>
    </location>
</feature>
<reference evidence="12" key="1">
    <citation type="submission" date="2020-10" db="EMBL/GenBank/DDBJ databases">
        <title>Chromosome-scale genome assembly of the Allis shad, Alosa alosa.</title>
        <authorList>
            <person name="Margot Z."/>
            <person name="Christophe K."/>
            <person name="Cabau C."/>
            <person name="Louis A."/>
            <person name="Berthelot C."/>
            <person name="Parey E."/>
            <person name="Roest Crollius H."/>
            <person name="Montfort J."/>
            <person name="Robinson-Rechavi M."/>
            <person name="Bucao C."/>
            <person name="Bouchez O."/>
            <person name="Gislard M."/>
            <person name="Lluch J."/>
            <person name="Milhes M."/>
            <person name="Lampietro C."/>
            <person name="Lopez Roques C."/>
            <person name="Donnadieu C."/>
            <person name="Braasch I."/>
            <person name="Desvignes T."/>
            <person name="Postlethwait J."/>
            <person name="Bobe J."/>
            <person name="Guiguen Y."/>
        </authorList>
    </citation>
    <scope>NUCLEOTIDE SEQUENCE</scope>
    <source>
        <strain evidence="12">M-15738</strain>
        <tissue evidence="12">Blood</tissue>
    </source>
</reference>
<comment type="similarity">
    <text evidence="3">Belongs to the somatostatin family.</text>
</comment>
<proteinExistence type="inferred from homology"/>
<evidence type="ECO:0000256" key="4">
    <source>
        <dbReference type="ARBA" id="ARBA00022525"/>
    </source>
</evidence>
<evidence type="ECO:0000256" key="7">
    <source>
        <dbReference type="ARBA" id="ARBA00023157"/>
    </source>
</evidence>
<evidence type="ECO:0000259" key="11">
    <source>
        <dbReference type="Pfam" id="PF03002"/>
    </source>
</evidence>
<feature type="chain" id="PRO_5043944194" description="Somatostatin/Cortistatin C-terminal domain-containing protein" evidence="10">
    <location>
        <begin position="25"/>
        <end position="110"/>
    </location>
</feature>
<evidence type="ECO:0000313" key="13">
    <source>
        <dbReference type="Proteomes" id="UP000823561"/>
    </source>
</evidence>
<dbReference type="Proteomes" id="UP000823561">
    <property type="component" value="Chromosome 24"/>
</dbReference>
<feature type="disulfide bond" evidence="8">
    <location>
        <begin position="99"/>
        <end position="110"/>
    </location>
</feature>
<feature type="signal peptide" evidence="10">
    <location>
        <begin position="1"/>
        <end position="24"/>
    </location>
</feature>
<comment type="function">
    <text evidence="1">Somatostatin inhibits the release of somatotropin.</text>
</comment>
<accession>A0AAV6FE17</accession>
<sequence>MLCSQLQLLLVSLCTSALLGGTSAAPQRDVLEQLLRNNGHGKDPDLSEDAAEMLRLRILADLMSEGEDENLLTDRGPQGGRDQVLRQLPNSQRERKAGCRNFYWKTFTSC</sequence>
<keyword evidence="13" id="KW-1185">Reference proteome</keyword>
<name>A0AAV6FE17_9TELE</name>
<dbReference type="InterPro" id="IPR018142">
    <property type="entry name" value="Somatostatin/Cortistatin_C"/>
</dbReference>
<protein>
    <recommendedName>
        <fullName evidence="11">Somatostatin/Cortistatin C-terminal domain-containing protein</fullName>
    </recommendedName>
</protein>
<evidence type="ECO:0000256" key="5">
    <source>
        <dbReference type="ARBA" id="ARBA00022685"/>
    </source>
</evidence>
<evidence type="ECO:0000256" key="10">
    <source>
        <dbReference type="SAM" id="SignalP"/>
    </source>
</evidence>
<feature type="region of interest" description="Disordered" evidence="9">
    <location>
        <begin position="69"/>
        <end position="94"/>
    </location>
</feature>
<keyword evidence="7 8" id="KW-1015">Disulfide bond</keyword>
<keyword evidence="5" id="KW-0165">Cleavage on pair of basic residues</keyword>
<comment type="caution">
    <text evidence="12">The sequence shown here is derived from an EMBL/GenBank/DDBJ whole genome shotgun (WGS) entry which is preliminary data.</text>
</comment>
<evidence type="ECO:0000256" key="9">
    <source>
        <dbReference type="SAM" id="MobiDB-lite"/>
    </source>
</evidence>
<dbReference type="EMBL" id="JADWDJ010000024">
    <property type="protein sequence ID" value="KAG5261014.1"/>
    <property type="molecule type" value="Genomic_DNA"/>
</dbReference>
<evidence type="ECO:0000256" key="1">
    <source>
        <dbReference type="ARBA" id="ARBA00003524"/>
    </source>
</evidence>
<comment type="subcellular location">
    <subcellularLocation>
        <location evidence="2">Secreted</location>
    </subcellularLocation>
</comment>
<dbReference type="GO" id="GO:0005615">
    <property type="term" value="C:extracellular space"/>
    <property type="evidence" value="ECO:0007669"/>
    <property type="project" value="TreeGrafter"/>
</dbReference>
<keyword evidence="10" id="KW-0732">Signal</keyword>
<dbReference type="PANTHER" id="PTHR10558:SF2">
    <property type="entry name" value="SOMATOSTATIN"/>
    <property type="match status" value="1"/>
</dbReference>
<evidence type="ECO:0000256" key="2">
    <source>
        <dbReference type="ARBA" id="ARBA00004613"/>
    </source>
</evidence>
<organism evidence="12 13">
    <name type="scientific">Alosa alosa</name>
    <name type="common">allis shad</name>
    <dbReference type="NCBI Taxonomy" id="278164"/>
    <lineage>
        <taxon>Eukaryota</taxon>
        <taxon>Metazoa</taxon>
        <taxon>Chordata</taxon>
        <taxon>Craniata</taxon>
        <taxon>Vertebrata</taxon>
        <taxon>Euteleostomi</taxon>
        <taxon>Actinopterygii</taxon>
        <taxon>Neopterygii</taxon>
        <taxon>Teleostei</taxon>
        <taxon>Clupei</taxon>
        <taxon>Clupeiformes</taxon>
        <taxon>Clupeoidei</taxon>
        <taxon>Clupeidae</taxon>
        <taxon>Alosa</taxon>
    </lineage>
</organism>
<gene>
    <name evidence="12" type="ORF">AALO_G00299020</name>
</gene>
<evidence type="ECO:0000256" key="3">
    <source>
        <dbReference type="ARBA" id="ARBA00008327"/>
    </source>
</evidence>
<dbReference type="PANTHER" id="PTHR10558">
    <property type="entry name" value="SOMATOSTATIN"/>
    <property type="match status" value="1"/>
</dbReference>
<dbReference type="Pfam" id="PF03002">
    <property type="entry name" value="Somatostatin"/>
    <property type="match status" value="1"/>
</dbReference>
<evidence type="ECO:0000256" key="6">
    <source>
        <dbReference type="ARBA" id="ARBA00022702"/>
    </source>
</evidence>
<keyword evidence="4" id="KW-0964">Secreted</keyword>
<dbReference type="GO" id="GO:0030334">
    <property type="term" value="P:regulation of cell migration"/>
    <property type="evidence" value="ECO:0007669"/>
    <property type="project" value="TreeGrafter"/>
</dbReference>
<keyword evidence="6" id="KW-0372">Hormone</keyword>
<dbReference type="AlphaFoldDB" id="A0AAV6FE17"/>
<dbReference type="GO" id="GO:0005179">
    <property type="term" value="F:hormone activity"/>
    <property type="evidence" value="ECO:0007669"/>
    <property type="project" value="UniProtKB-KW"/>
</dbReference>
<evidence type="ECO:0000256" key="8">
    <source>
        <dbReference type="PIRSR" id="PIRSR001814-1"/>
    </source>
</evidence>
<evidence type="ECO:0000313" key="12">
    <source>
        <dbReference type="EMBL" id="KAG5261014.1"/>
    </source>
</evidence>